<evidence type="ECO:0000256" key="1">
    <source>
        <dbReference type="SAM" id="MobiDB-lite"/>
    </source>
</evidence>
<evidence type="ECO:0000313" key="3">
    <source>
        <dbReference type="EMBL" id="CAE0402363.1"/>
    </source>
</evidence>
<accession>A0A7S3KW45</accession>
<organism evidence="3">
    <name type="scientific">Amphora coffeiformis</name>
    <dbReference type="NCBI Taxonomy" id="265554"/>
    <lineage>
        <taxon>Eukaryota</taxon>
        <taxon>Sar</taxon>
        <taxon>Stramenopiles</taxon>
        <taxon>Ochrophyta</taxon>
        <taxon>Bacillariophyta</taxon>
        <taxon>Bacillariophyceae</taxon>
        <taxon>Bacillariophycidae</taxon>
        <taxon>Thalassiophysales</taxon>
        <taxon>Catenulaceae</taxon>
        <taxon>Amphora</taxon>
    </lineage>
</organism>
<dbReference type="Gene3D" id="3.10.20.90">
    <property type="entry name" value="Phosphatidylinositol 3-kinase Catalytic Subunit, Chain A, domain 1"/>
    <property type="match status" value="1"/>
</dbReference>
<dbReference type="SUPFAM" id="SSF54236">
    <property type="entry name" value="Ubiquitin-like"/>
    <property type="match status" value="1"/>
</dbReference>
<sequence>MAETESPAIVPADAPELKTTDEQPVPEDTPEGNDGGKDTKKDAETATDATGESEKPEAGSKKDPIVSSSKKSRPPYKYDPDKITLRFLFANRDGLTVTIECNPSDTVGEVKAALLSVWPTDIDSCSGGDFLRLICMGKGYLMPDTRTLEDCQIPVFKTHPTPINVSVKPEDSSHDDSKPKKKKEDSRAGGPASATNNATGGAQVDQGCSCVIL</sequence>
<feature type="compositionally biased region" description="Basic and acidic residues" evidence="1">
    <location>
        <begin position="52"/>
        <end position="64"/>
    </location>
</feature>
<feature type="domain" description="UBL3-like ubiquitin" evidence="2">
    <location>
        <begin position="81"/>
        <end position="185"/>
    </location>
</feature>
<dbReference type="CDD" id="cd17039">
    <property type="entry name" value="Ubl_ubiquitin_like"/>
    <property type="match status" value="1"/>
</dbReference>
<protein>
    <recommendedName>
        <fullName evidence="2">UBL3-like ubiquitin domain-containing protein</fullName>
    </recommendedName>
</protein>
<feature type="region of interest" description="Disordered" evidence="1">
    <location>
        <begin position="1"/>
        <end position="77"/>
    </location>
</feature>
<reference evidence="3" key="1">
    <citation type="submission" date="2021-01" db="EMBL/GenBank/DDBJ databases">
        <authorList>
            <person name="Corre E."/>
            <person name="Pelletier E."/>
            <person name="Niang G."/>
            <person name="Scheremetjew M."/>
            <person name="Finn R."/>
            <person name="Kale V."/>
            <person name="Holt S."/>
            <person name="Cochrane G."/>
            <person name="Meng A."/>
            <person name="Brown T."/>
            <person name="Cohen L."/>
        </authorList>
    </citation>
    <scope>NUCLEOTIDE SEQUENCE</scope>
    <source>
        <strain evidence="3">CCMP127</strain>
    </source>
</reference>
<feature type="compositionally biased region" description="Basic and acidic residues" evidence="1">
    <location>
        <begin position="168"/>
        <end position="187"/>
    </location>
</feature>
<feature type="compositionally biased region" description="Basic and acidic residues" evidence="1">
    <location>
        <begin position="34"/>
        <end position="44"/>
    </location>
</feature>
<dbReference type="EMBL" id="HBIM01000751">
    <property type="protein sequence ID" value="CAE0402363.1"/>
    <property type="molecule type" value="Transcribed_RNA"/>
</dbReference>
<dbReference type="InterPro" id="IPR029071">
    <property type="entry name" value="Ubiquitin-like_domsf"/>
</dbReference>
<feature type="region of interest" description="Disordered" evidence="1">
    <location>
        <begin position="162"/>
        <end position="206"/>
    </location>
</feature>
<evidence type="ECO:0000259" key="2">
    <source>
        <dbReference type="Pfam" id="PF13881"/>
    </source>
</evidence>
<name>A0A7S3KW45_9STRA</name>
<dbReference type="InterPro" id="IPR039540">
    <property type="entry name" value="UBL3-like_ubiquitin_dom"/>
</dbReference>
<gene>
    <name evidence="3" type="ORF">ACOF00016_LOCUS655</name>
</gene>
<dbReference type="Pfam" id="PF13881">
    <property type="entry name" value="Rad60-SLD_2"/>
    <property type="match status" value="1"/>
</dbReference>
<dbReference type="AlphaFoldDB" id="A0A7S3KW45"/>
<proteinExistence type="predicted"/>